<protein>
    <submittedName>
        <fullName evidence="1">Uncharacterized protein</fullName>
    </submittedName>
</protein>
<gene>
    <name evidence="1" type="ORF">AKJ08_1746</name>
</gene>
<keyword evidence="2" id="KW-1185">Reference proteome</keyword>
<evidence type="ECO:0000313" key="1">
    <source>
        <dbReference type="EMBL" id="AKU91359.1"/>
    </source>
</evidence>
<reference evidence="1 2" key="1">
    <citation type="submission" date="2015-08" db="EMBL/GenBank/DDBJ databases">
        <authorList>
            <person name="Babu N.S."/>
            <person name="Beckwith C.J."/>
            <person name="Beseler K.G."/>
            <person name="Brison A."/>
            <person name="Carone J.V."/>
            <person name="Caskin T.P."/>
            <person name="Diamond M."/>
            <person name="Durham M.E."/>
            <person name="Foxe J.M."/>
            <person name="Go M."/>
            <person name="Henderson B.A."/>
            <person name="Jones I.B."/>
            <person name="McGettigan J.A."/>
            <person name="Micheletti S.J."/>
            <person name="Nasrallah M.E."/>
            <person name="Ortiz D."/>
            <person name="Piller C.R."/>
            <person name="Privatt S.R."/>
            <person name="Schneider S.L."/>
            <person name="Sharp S."/>
            <person name="Smith T.C."/>
            <person name="Stanton J.D."/>
            <person name="Ullery H.E."/>
            <person name="Wilson R.J."/>
            <person name="Serrano M.G."/>
            <person name="Buck G."/>
            <person name="Lee V."/>
            <person name="Wang Y."/>
            <person name="Carvalho R."/>
            <person name="Voegtly L."/>
            <person name="Shi R."/>
            <person name="Duckworth R."/>
            <person name="Johnson A."/>
            <person name="Loviza R."/>
            <person name="Walstead R."/>
            <person name="Shah Z."/>
            <person name="Kiflezghi M."/>
            <person name="Wade K."/>
            <person name="Ball S.L."/>
            <person name="Bradley K.W."/>
            <person name="Asai D.J."/>
            <person name="Bowman C.A."/>
            <person name="Russell D.A."/>
            <person name="Pope W.H."/>
            <person name="Jacobs-Sera D."/>
            <person name="Hendrix R.W."/>
            <person name="Hatfull G.F."/>
        </authorList>
    </citation>
    <scope>NUCLEOTIDE SEQUENCE [LARGE SCALE GENOMIC DNA]</scope>
    <source>
        <strain evidence="1 2">DSM 27710</strain>
    </source>
</reference>
<proteinExistence type="predicted"/>
<organism evidence="1 2">
    <name type="scientific">Vulgatibacter incomptus</name>
    <dbReference type="NCBI Taxonomy" id="1391653"/>
    <lineage>
        <taxon>Bacteria</taxon>
        <taxon>Pseudomonadati</taxon>
        <taxon>Myxococcota</taxon>
        <taxon>Myxococcia</taxon>
        <taxon>Myxococcales</taxon>
        <taxon>Cystobacterineae</taxon>
        <taxon>Vulgatibacteraceae</taxon>
        <taxon>Vulgatibacter</taxon>
    </lineage>
</organism>
<dbReference type="Proteomes" id="UP000055590">
    <property type="component" value="Chromosome"/>
</dbReference>
<name>A0A0K1PE07_9BACT</name>
<sequence length="38" mass="4294">MEPSERMKKSVPLKRVRFLQVALRARALLFVCSAFGSA</sequence>
<accession>A0A0K1PE07</accession>
<evidence type="ECO:0000313" key="2">
    <source>
        <dbReference type="Proteomes" id="UP000055590"/>
    </source>
</evidence>
<dbReference type="KEGG" id="vin:AKJ08_1746"/>
<dbReference type="EMBL" id="CP012332">
    <property type="protein sequence ID" value="AKU91359.1"/>
    <property type="molecule type" value="Genomic_DNA"/>
</dbReference>
<dbReference type="AlphaFoldDB" id="A0A0K1PE07"/>